<dbReference type="InterPro" id="IPR038551">
    <property type="entry name" value="Ribosomal_eS26_sf"/>
</dbReference>
<evidence type="ECO:0000256" key="3">
    <source>
        <dbReference type="ARBA" id="ARBA00023274"/>
    </source>
</evidence>
<keyword evidence="5" id="KW-1185">Reference proteome</keyword>
<reference evidence="4" key="1">
    <citation type="submission" date="2022-07" db="EMBL/GenBank/DDBJ databases">
        <title>Phylogenomic reconstructions and comparative analyses of Kickxellomycotina fungi.</title>
        <authorList>
            <person name="Reynolds N.K."/>
            <person name="Stajich J.E."/>
            <person name="Barry K."/>
            <person name="Grigoriev I.V."/>
            <person name="Crous P."/>
            <person name="Smith M.E."/>
        </authorList>
    </citation>
    <scope>NUCLEOTIDE SEQUENCE</scope>
    <source>
        <strain evidence="4">NRRL 1566</strain>
    </source>
</reference>
<keyword evidence="3" id="KW-0687">Ribonucleoprotein</keyword>
<dbReference type="GO" id="GO:0003729">
    <property type="term" value="F:mRNA binding"/>
    <property type="evidence" value="ECO:0007669"/>
    <property type="project" value="TreeGrafter"/>
</dbReference>
<dbReference type="Pfam" id="PF01283">
    <property type="entry name" value="Ribosomal_S26e"/>
    <property type="match status" value="1"/>
</dbReference>
<name>A0A9W8IE10_9FUNG</name>
<protein>
    <submittedName>
        <fullName evidence="4">40S ribosomal protein S26</fullName>
    </submittedName>
</protein>
<dbReference type="Proteomes" id="UP001139887">
    <property type="component" value="Unassembled WGS sequence"/>
</dbReference>
<proteinExistence type="inferred from homology"/>
<organism evidence="4 5">
    <name type="scientific">Coemansia brasiliensis</name>
    <dbReference type="NCBI Taxonomy" id="2650707"/>
    <lineage>
        <taxon>Eukaryota</taxon>
        <taxon>Fungi</taxon>
        <taxon>Fungi incertae sedis</taxon>
        <taxon>Zoopagomycota</taxon>
        <taxon>Kickxellomycotina</taxon>
        <taxon>Kickxellomycetes</taxon>
        <taxon>Kickxellales</taxon>
        <taxon>Kickxellaceae</taxon>
        <taxon>Coemansia</taxon>
    </lineage>
</organism>
<dbReference type="AlphaFoldDB" id="A0A9W8IE10"/>
<dbReference type="OrthoDB" id="10262653at2759"/>
<dbReference type="GO" id="GO:0003735">
    <property type="term" value="F:structural constituent of ribosome"/>
    <property type="evidence" value="ECO:0007669"/>
    <property type="project" value="InterPro"/>
</dbReference>
<accession>A0A9W8IE10</accession>
<evidence type="ECO:0000256" key="1">
    <source>
        <dbReference type="ARBA" id="ARBA00008596"/>
    </source>
</evidence>
<dbReference type="GO" id="GO:0022627">
    <property type="term" value="C:cytosolic small ribosomal subunit"/>
    <property type="evidence" value="ECO:0007669"/>
    <property type="project" value="TreeGrafter"/>
</dbReference>
<dbReference type="Gene3D" id="1.25.40.480">
    <property type="match status" value="1"/>
</dbReference>
<keyword evidence="2 4" id="KW-0689">Ribosomal protein</keyword>
<dbReference type="InterPro" id="IPR000892">
    <property type="entry name" value="Ribosomal_eS26"/>
</dbReference>
<dbReference type="Gene3D" id="3.30.1740.20">
    <property type="entry name" value="Ribosomal protein S26e"/>
    <property type="match status" value="1"/>
</dbReference>
<dbReference type="PANTHER" id="PTHR12538:SF0">
    <property type="entry name" value="40S RIBOSOMAL PROTEIN S26"/>
    <property type="match status" value="1"/>
</dbReference>
<gene>
    <name evidence="4" type="primary">RPS26A</name>
    <name evidence="4" type="ORF">IWW36_000169</name>
</gene>
<evidence type="ECO:0000313" key="5">
    <source>
        <dbReference type="Proteomes" id="UP001139887"/>
    </source>
</evidence>
<dbReference type="PANTHER" id="PTHR12538">
    <property type="entry name" value="40S RIBOSOMAL PROTEIN S26"/>
    <property type="match status" value="1"/>
</dbReference>
<dbReference type="EMBL" id="JANBUW010000002">
    <property type="protein sequence ID" value="KAJ2852540.1"/>
    <property type="molecule type" value="Genomic_DNA"/>
</dbReference>
<evidence type="ECO:0000256" key="2">
    <source>
        <dbReference type="ARBA" id="ARBA00022980"/>
    </source>
</evidence>
<comment type="similarity">
    <text evidence="1">Belongs to the eukaryotic ribosomal protein eS26 family.</text>
</comment>
<comment type="caution">
    <text evidence="4">The sequence shown here is derived from an EMBL/GenBank/DDBJ whole genome shotgun (WGS) entry which is preliminary data.</text>
</comment>
<dbReference type="GO" id="GO:0006412">
    <property type="term" value="P:translation"/>
    <property type="evidence" value="ECO:0007669"/>
    <property type="project" value="InterPro"/>
</dbReference>
<sequence>MATDPWSQVVEYLQTSKHRTNSQQQFVLDTQPFASSKFDDIATFVASSRNATMLSKLRQPQCSSPLPSVSDSMQICSQENHEWAVAELSTFSGKPTQTLSKVWQLPTPQLQKLCTEHLSLEQTGAVQLATFIESIIKDPAISLDNQLVLLGHVACNWSTKDDTVVPAVVQSQIMALLSTHGRVVTFGILQPLLRYPLNASIASMLVKTIKSGLLSSTLLEALCQEIGKSSSLFNEHLFLVMDAIAGAMPVDAATASWSYSWSNILRAAATVKRRNHGRNKKGRGHVKFIRCDNCFQACPKDKAIKRFQVRNMIDAAAKRDMSEASVYPSYEVPKVYYKQQHCVGCAIHNRIVRVRSREARRIRTPPRFKREFSGKPSKASA</sequence>
<evidence type="ECO:0000313" key="4">
    <source>
        <dbReference type="EMBL" id="KAJ2852540.1"/>
    </source>
</evidence>